<sequence length="538" mass="61478">MKLVSAQFVNFGVYEDETFNFTNRTIIRAKNGTGKSTIPRGVEWCLYGTELSKKNQDQRLLRHGTNNMSVTTEWVTDFEDKRYTISRIKPASGSITLLINGKKAKTGEIEALFGECKEFLSTFLPGFFSDLEPKDAKALLSNSLPSVELEEVMKRIPPNFRAYLEAEKFGMGIDSVDVIANKVRSEIKEHEQEIMRLEGETRVFEDVLALGKPEQPVLLIDEDRRSKYQAAKEQVDMLRSEFNNRESRLNSINTQLNMLKDTKVTLHASLAEVDTQCHTCGQELPKEKAAQIRKAVDKKNADIHQKLARLTEQEDKLNAEYNRLSEATEPQIDPRILKAIRLFEENERVDHEVMASYQAKLQALENASNELQRVKDDIAFEQKHLVELNNKLQALKTFAFEYVRVQNAKLDELFENVTIRLTDYNKETGEVRSTFRIEWKGHPYKTLSLSEKVKCDIEIGNVIQTSRLETMTTFVDNAESVQKLYEEQFNGQVIAAYVADVAGILVQTQEDASRNMEEELKLLFSLSSDHVLTEKVGA</sequence>
<evidence type="ECO:0000256" key="1">
    <source>
        <dbReference type="ARBA" id="ARBA00006930"/>
    </source>
</evidence>
<comment type="subunit">
    <text evidence="2">Heterodimer of SbcC and SbcD.</text>
</comment>
<proteinExistence type="inferred from homology"/>
<comment type="caution">
    <text evidence="6">The sequence shown here is derived from an EMBL/GenBank/DDBJ whole genome shotgun (WGS) entry which is preliminary data.</text>
</comment>
<dbReference type="Proteomes" id="UP001597079">
    <property type="component" value="Unassembled WGS sequence"/>
</dbReference>
<dbReference type="PANTHER" id="PTHR32114:SF2">
    <property type="entry name" value="ABC TRANSPORTER ABCH.3"/>
    <property type="match status" value="1"/>
</dbReference>
<protein>
    <recommendedName>
        <fullName evidence="3">Nuclease SbcCD subunit C</fullName>
    </recommendedName>
</protein>
<evidence type="ECO:0000256" key="3">
    <source>
        <dbReference type="ARBA" id="ARBA00013368"/>
    </source>
</evidence>
<accession>A0ABW4JJC5</accession>
<dbReference type="RefSeq" id="WP_377943971.1">
    <property type="nucleotide sequence ID" value="NZ_JBHUCX010000043.1"/>
</dbReference>
<dbReference type="InterPro" id="IPR027417">
    <property type="entry name" value="P-loop_NTPase"/>
</dbReference>
<feature type="coiled-coil region" evidence="4">
    <location>
        <begin position="293"/>
        <end position="327"/>
    </location>
</feature>
<evidence type="ECO:0000259" key="5">
    <source>
        <dbReference type="Pfam" id="PF13514"/>
    </source>
</evidence>
<dbReference type="PANTHER" id="PTHR32114">
    <property type="entry name" value="ABC TRANSPORTER ABCH.3"/>
    <property type="match status" value="1"/>
</dbReference>
<evidence type="ECO:0000313" key="7">
    <source>
        <dbReference type="Proteomes" id="UP001597079"/>
    </source>
</evidence>
<feature type="domain" description="YhaN AAA" evidence="5">
    <location>
        <begin position="1"/>
        <end position="95"/>
    </location>
</feature>
<name>A0ABW4JJC5_9BACL</name>
<organism evidence="6 7">
    <name type="scientific">Alicyclobacillus fodiniaquatilis</name>
    <dbReference type="NCBI Taxonomy" id="1661150"/>
    <lineage>
        <taxon>Bacteria</taxon>
        <taxon>Bacillati</taxon>
        <taxon>Bacillota</taxon>
        <taxon>Bacilli</taxon>
        <taxon>Bacillales</taxon>
        <taxon>Alicyclobacillaceae</taxon>
        <taxon>Alicyclobacillus</taxon>
    </lineage>
</organism>
<feature type="coiled-coil region" evidence="4">
    <location>
        <begin position="354"/>
        <end position="391"/>
    </location>
</feature>
<dbReference type="InterPro" id="IPR038734">
    <property type="entry name" value="YhaN_AAA"/>
</dbReference>
<comment type="similarity">
    <text evidence="1">Belongs to the SMC family. SbcC subfamily.</text>
</comment>
<gene>
    <name evidence="6" type="ORF">ACFSB2_15345</name>
</gene>
<dbReference type="SUPFAM" id="SSF52540">
    <property type="entry name" value="P-loop containing nucleoside triphosphate hydrolases"/>
    <property type="match status" value="1"/>
</dbReference>
<evidence type="ECO:0000256" key="4">
    <source>
        <dbReference type="SAM" id="Coils"/>
    </source>
</evidence>
<feature type="coiled-coil region" evidence="4">
    <location>
        <begin position="180"/>
        <end position="248"/>
    </location>
</feature>
<dbReference type="Gene3D" id="3.40.50.300">
    <property type="entry name" value="P-loop containing nucleotide triphosphate hydrolases"/>
    <property type="match status" value="1"/>
</dbReference>
<reference evidence="7" key="1">
    <citation type="journal article" date="2019" name="Int. J. Syst. Evol. Microbiol.">
        <title>The Global Catalogue of Microorganisms (GCM) 10K type strain sequencing project: providing services to taxonomists for standard genome sequencing and annotation.</title>
        <authorList>
            <consortium name="The Broad Institute Genomics Platform"/>
            <consortium name="The Broad Institute Genome Sequencing Center for Infectious Disease"/>
            <person name="Wu L."/>
            <person name="Ma J."/>
        </authorList>
    </citation>
    <scope>NUCLEOTIDE SEQUENCE [LARGE SCALE GENOMIC DNA]</scope>
    <source>
        <strain evidence="7">CGMCC 1.12286</strain>
    </source>
</reference>
<keyword evidence="4" id="KW-0175">Coiled coil</keyword>
<keyword evidence="7" id="KW-1185">Reference proteome</keyword>
<dbReference type="Pfam" id="PF13514">
    <property type="entry name" value="AAA_27"/>
    <property type="match status" value="1"/>
</dbReference>
<evidence type="ECO:0000256" key="2">
    <source>
        <dbReference type="ARBA" id="ARBA00011322"/>
    </source>
</evidence>
<dbReference type="Gene3D" id="1.10.287.510">
    <property type="entry name" value="Helix hairpin bin"/>
    <property type="match status" value="1"/>
</dbReference>
<dbReference type="EMBL" id="JBHUCX010000043">
    <property type="protein sequence ID" value="MFD1676078.1"/>
    <property type="molecule type" value="Genomic_DNA"/>
</dbReference>
<evidence type="ECO:0000313" key="6">
    <source>
        <dbReference type="EMBL" id="MFD1676078.1"/>
    </source>
</evidence>